<accession>A0A445DBT4</accession>
<name>A0A445DBT4_ARAHY</name>
<dbReference type="InterPro" id="IPR032675">
    <property type="entry name" value="LRR_dom_sf"/>
</dbReference>
<reference evidence="11 12" key="1">
    <citation type="submission" date="2019-01" db="EMBL/GenBank/DDBJ databases">
        <title>Sequencing of cultivated peanut Arachis hypogaea provides insights into genome evolution and oil improvement.</title>
        <authorList>
            <person name="Chen X."/>
        </authorList>
    </citation>
    <scope>NUCLEOTIDE SEQUENCE [LARGE SCALE GENOMIC DNA]</scope>
    <source>
        <strain evidence="12">cv. Fuhuasheng</strain>
        <tissue evidence="11">Leaves</tissue>
    </source>
</reference>
<keyword evidence="8" id="KW-0472">Membrane</keyword>
<dbReference type="EMBL" id="SDMP01000004">
    <property type="protein sequence ID" value="RYR60650.1"/>
    <property type="molecule type" value="Genomic_DNA"/>
</dbReference>
<dbReference type="GO" id="GO:0005886">
    <property type="term" value="C:plasma membrane"/>
    <property type="evidence" value="ECO:0007669"/>
    <property type="project" value="UniProtKB-SubCell"/>
</dbReference>
<sequence>MAMKIHSLVKFQQPIDRKSTPLICNLQSLVYLDLSSNNLVGMIPSCLGSFSRSLHILRLAGNKLIGVVMEYLGCQYFHYMVAIDLSCNKISGEIPDIMGSLNRLVLLNLSNNMFTGSIPLSLGKLSNLEALDLSTNSLSGEIP</sequence>
<evidence type="ECO:0008006" key="13">
    <source>
        <dbReference type="Google" id="ProtNLM"/>
    </source>
</evidence>
<keyword evidence="9" id="KW-0675">Receptor</keyword>
<evidence type="ECO:0000256" key="3">
    <source>
        <dbReference type="ARBA" id="ARBA00022614"/>
    </source>
</evidence>
<evidence type="ECO:0000256" key="2">
    <source>
        <dbReference type="ARBA" id="ARBA00022475"/>
    </source>
</evidence>
<protein>
    <recommendedName>
        <fullName evidence="13">LRR receptor-like serine/threonine-protein kinase</fullName>
    </recommendedName>
</protein>
<dbReference type="FunFam" id="3.80.10.10:FF:000470">
    <property type="entry name" value="LRR receptor-like serine/threonine-protein kinase RPK2"/>
    <property type="match status" value="1"/>
</dbReference>
<keyword evidence="6" id="KW-0677">Repeat</keyword>
<organism evidence="11 12">
    <name type="scientific">Arachis hypogaea</name>
    <name type="common">Peanut</name>
    <dbReference type="NCBI Taxonomy" id="3818"/>
    <lineage>
        <taxon>Eukaryota</taxon>
        <taxon>Viridiplantae</taxon>
        <taxon>Streptophyta</taxon>
        <taxon>Embryophyta</taxon>
        <taxon>Tracheophyta</taxon>
        <taxon>Spermatophyta</taxon>
        <taxon>Magnoliopsida</taxon>
        <taxon>eudicotyledons</taxon>
        <taxon>Gunneridae</taxon>
        <taxon>Pentapetalae</taxon>
        <taxon>rosids</taxon>
        <taxon>fabids</taxon>
        <taxon>Fabales</taxon>
        <taxon>Fabaceae</taxon>
        <taxon>Papilionoideae</taxon>
        <taxon>50 kb inversion clade</taxon>
        <taxon>dalbergioids sensu lato</taxon>
        <taxon>Dalbergieae</taxon>
        <taxon>Pterocarpus clade</taxon>
        <taxon>Arachis</taxon>
    </lineage>
</organism>
<dbReference type="InterPro" id="IPR001611">
    <property type="entry name" value="Leu-rich_rpt"/>
</dbReference>
<dbReference type="SUPFAM" id="SSF52058">
    <property type="entry name" value="L domain-like"/>
    <property type="match status" value="1"/>
</dbReference>
<keyword evidence="2" id="KW-1003">Cell membrane</keyword>
<gene>
    <name evidence="11" type="ORF">Ahy_A04g017710</name>
</gene>
<comment type="caution">
    <text evidence="11">The sequence shown here is derived from an EMBL/GenBank/DDBJ whole genome shotgun (WGS) entry which is preliminary data.</text>
</comment>
<keyword evidence="12" id="KW-1185">Reference proteome</keyword>
<evidence type="ECO:0000256" key="6">
    <source>
        <dbReference type="ARBA" id="ARBA00022737"/>
    </source>
</evidence>
<evidence type="ECO:0000256" key="10">
    <source>
        <dbReference type="ARBA" id="ARBA00023180"/>
    </source>
</evidence>
<evidence type="ECO:0000313" key="12">
    <source>
        <dbReference type="Proteomes" id="UP000289738"/>
    </source>
</evidence>
<evidence type="ECO:0000313" key="11">
    <source>
        <dbReference type="EMBL" id="RYR60650.1"/>
    </source>
</evidence>
<keyword evidence="5" id="KW-0732">Signal</keyword>
<dbReference type="PRINTS" id="PR00019">
    <property type="entry name" value="LEURICHRPT"/>
</dbReference>
<evidence type="ECO:0000256" key="4">
    <source>
        <dbReference type="ARBA" id="ARBA00022692"/>
    </source>
</evidence>
<evidence type="ECO:0000256" key="1">
    <source>
        <dbReference type="ARBA" id="ARBA00004251"/>
    </source>
</evidence>
<keyword evidence="3" id="KW-0433">Leucine-rich repeat</keyword>
<proteinExistence type="predicted"/>
<dbReference type="PANTHER" id="PTHR48063">
    <property type="entry name" value="LRR RECEPTOR-LIKE KINASE"/>
    <property type="match status" value="1"/>
</dbReference>
<evidence type="ECO:0000256" key="8">
    <source>
        <dbReference type="ARBA" id="ARBA00023136"/>
    </source>
</evidence>
<dbReference type="PANTHER" id="PTHR48063:SF112">
    <property type="entry name" value="RECEPTOR LIKE PROTEIN 30-LIKE"/>
    <property type="match status" value="1"/>
</dbReference>
<evidence type="ECO:0000256" key="9">
    <source>
        <dbReference type="ARBA" id="ARBA00023170"/>
    </source>
</evidence>
<keyword evidence="7" id="KW-1133">Transmembrane helix</keyword>
<dbReference type="InterPro" id="IPR046956">
    <property type="entry name" value="RLP23-like"/>
</dbReference>
<comment type="subcellular location">
    <subcellularLocation>
        <location evidence="1">Cell membrane</location>
        <topology evidence="1">Single-pass type I membrane protein</topology>
    </subcellularLocation>
</comment>
<keyword evidence="10" id="KW-0325">Glycoprotein</keyword>
<dbReference type="Proteomes" id="UP000289738">
    <property type="component" value="Chromosome A04"/>
</dbReference>
<evidence type="ECO:0000256" key="7">
    <source>
        <dbReference type="ARBA" id="ARBA00022989"/>
    </source>
</evidence>
<dbReference type="STRING" id="3818.A0A445DBT4"/>
<evidence type="ECO:0000256" key="5">
    <source>
        <dbReference type="ARBA" id="ARBA00022729"/>
    </source>
</evidence>
<keyword evidence="4" id="KW-0812">Transmembrane</keyword>
<dbReference type="GO" id="GO:0051606">
    <property type="term" value="P:detection of stimulus"/>
    <property type="evidence" value="ECO:0007669"/>
    <property type="project" value="UniProtKB-ARBA"/>
</dbReference>
<dbReference type="Pfam" id="PF13855">
    <property type="entry name" value="LRR_8"/>
    <property type="match status" value="1"/>
</dbReference>
<dbReference type="AlphaFoldDB" id="A0A445DBT4"/>
<dbReference type="Gene3D" id="3.80.10.10">
    <property type="entry name" value="Ribonuclease Inhibitor"/>
    <property type="match status" value="1"/>
</dbReference>
<dbReference type="Pfam" id="PF00560">
    <property type="entry name" value="LRR_1"/>
    <property type="match status" value="1"/>
</dbReference>